<dbReference type="InterPro" id="IPR054722">
    <property type="entry name" value="PolX-like_BBD"/>
</dbReference>
<reference evidence="3" key="2">
    <citation type="submission" date="2020-05" db="UniProtKB">
        <authorList>
            <consortium name="EnsemblMetazoa"/>
        </authorList>
    </citation>
    <scope>IDENTIFICATION</scope>
    <source>
        <strain evidence="3">LVP_AGWG</strain>
    </source>
</reference>
<accession>A0A6I8U5P9</accession>
<dbReference type="InParanoid" id="A0A6I8U5P9"/>
<protein>
    <recommendedName>
        <fullName evidence="1">Retrovirus-related Pol polyprotein from transposon TNT 1-94-like beta-barrel domain-containing protein</fullName>
    </recommendedName>
</protein>
<dbReference type="Proteomes" id="UP000008820">
    <property type="component" value="Chromosome 3"/>
</dbReference>
<dbReference type="EnsemblMetazoa" id="AAEL023910-RA">
    <property type="protein sequence ID" value="AAEL023910-PA"/>
    <property type="gene ID" value="AAEL023910"/>
</dbReference>
<dbReference type="AlphaFoldDB" id="A0A6I8U5P9"/>
<reference evidence="3 4" key="1">
    <citation type="submission" date="2017-06" db="EMBL/GenBank/DDBJ databases">
        <title>Aedes aegypti genome working group (AGWG) sequencing and assembly.</title>
        <authorList>
            <consortium name="Aedes aegypti Genome Working Group (AGWG)"/>
            <person name="Matthews B.J."/>
        </authorList>
    </citation>
    <scope>NUCLEOTIDE SEQUENCE [LARGE SCALE GENOMIC DNA]</scope>
    <source>
        <strain evidence="3 4">LVP_AGWG</strain>
    </source>
</reference>
<evidence type="ECO:0000313" key="2">
    <source>
        <dbReference type="EnsemblMetazoa" id="AAEL023910-PA"/>
    </source>
</evidence>
<sequence length="102" mass="11313">MRRLKRPVEMLVANGEKLTAEYCGDVVLYAAVGNKKKKCEAKNVLYLPGLNCNLLSVNRIARSGLEVRFHGDVAEVIADGNVVTVGQHKGKQYKLNVLCKRE</sequence>
<dbReference type="Pfam" id="PF22936">
    <property type="entry name" value="Pol_BBD"/>
    <property type="match status" value="1"/>
</dbReference>
<evidence type="ECO:0000313" key="3">
    <source>
        <dbReference type="EnsemblMetazoa" id="AAEL027630-PA"/>
    </source>
</evidence>
<evidence type="ECO:0000313" key="4">
    <source>
        <dbReference type="Proteomes" id="UP000008820"/>
    </source>
</evidence>
<evidence type="ECO:0000259" key="1">
    <source>
        <dbReference type="Pfam" id="PF22936"/>
    </source>
</evidence>
<name>A0A6I8U5P9_AEDAE</name>
<keyword evidence="4" id="KW-1185">Reference proteome</keyword>
<dbReference type="Proteomes" id="UP000008820">
    <property type="component" value="Chromosome 1"/>
</dbReference>
<dbReference type="OrthoDB" id="8060515at2759"/>
<dbReference type="EnsemblMetazoa" id="AAEL027630-RA">
    <property type="protein sequence ID" value="AAEL027630-PA"/>
    <property type="gene ID" value="AAEL027630"/>
</dbReference>
<gene>
    <name evidence="3" type="primary">110674331</name>
    <name evidence="2" type="synonym">110677710</name>
</gene>
<organism evidence="3 4">
    <name type="scientific">Aedes aegypti</name>
    <name type="common">Yellowfever mosquito</name>
    <name type="synonym">Culex aegypti</name>
    <dbReference type="NCBI Taxonomy" id="7159"/>
    <lineage>
        <taxon>Eukaryota</taxon>
        <taxon>Metazoa</taxon>
        <taxon>Ecdysozoa</taxon>
        <taxon>Arthropoda</taxon>
        <taxon>Hexapoda</taxon>
        <taxon>Insecta</taxon>
        <taxon>Pterygota</taxon>
        <taxon>Neoptera</taxon>
        <taxon>Endopterygota</taxon>
        <taxon>Diptera</taxon>
        <taxon>Nematocera</taxon>
        <taxon>Culicoidea</taxon>
        <taxon>Culicidae</taxon>
        <taxon>Culicinae</taxon>
        <taxon>Aedini</taxon>
        <taxon>Aedes</taxon>
        <taxon>Stegomyia</taxon>
    </lineage>
</organism>
<proteinExistence type="predicted"/>
<feature type="domain" description="Retrovirus-related Pol polyprotein from transposon TNT 1-94-like beta-barrel" evidence="1">
    <location>
        <begin position="7"/>
        <end position="64"/>
    </location>
</feature>